<sequence length="131" mass="14788">MAPPLRFLGAGRGRESGEFGRFAESKRKIREDIDPADPIPTRCDRLRRRAQTKFARAAAPMVWYHCEISLVLAKAIAQPWRATAYKASKPQTSAEFTQKMTPVLKFLQNPPMGRTMRSANGSKVVKLDRTK</sequence>
<dbReference type="Proteomes" id="UP000636800">
    <property type="component" value="Unassembled WGS sequence"/>
</dbReference>
<proteinExistence type="predicted"/>
<keyword evidence="3" id="KW-1185">Reference proteome</keyword>
<dbReference type="AlphaFoldDB" id="A0A835UAF5"/>
<evidence type="ECO:0000313" key="3">
    <source>
        <dbReference type="Proteomes" id="UP000636800"/>
    </source>
</evidence>
<organism evidence="1 3">
    <name type="scientific">Vanilla planifolia</name>
    <name type="common">Vanilla</name>
    <dbReference type="NCBI Taxonomy" id="51239"/>
    <lineage>
        <taxon>Eukaryota</taxon>
        <taxon>Viridiplantae</taxon>
        <taxon>Streptophyta</taxon>
        <taxon>Embryophyta</taxon>
        <taxon>Tracheophyta</taxon>
        <taxon>Spermatophyta</taxon>
        <taxon>Magnoliopsida</taxon>
        <taxon>Liliopsida</taxon>
        <taxon>Asparagales</taxon>
        <taxon>Orchidaceae</taxon>
        <taxon>Vanilloideae</taxon>
        <taxon>Vanilleae</taxon>
        <taxon>Vanilla</taxon>
    </lineage>
</organism>
<dbReference type="EMBL" id="JADCNL010000023">
    <property type="protein sequence ID" value="KAG0452156.1"/>
    <property type="molecule type" value="Genomic_DNA"/>
</dbReference>
<dbReference type="EMBL" id="JADCNM010000023">
    <property type="protein sequence ID" value="KAG0452192.1"/>
    <property type="molecule type" value="Genomic_DNA"/>
</dbReference>
<gene>
    <name evidence="2" type="ORF">HPP92_025832</name>
    <name evidence="1" type="ORF">HPP92_026127</name>
</gene>
<accession>A0A835UAF5</accession>
<protein>
    <submittedName>
        <fullName evidence="1">Uncharacterized protein</fullName>
    </submittedName>
</protein>
<evidence type="ECO:0000313" key="1">
    <source>
        <dbReference type="EMBL" id="KAG0452156.1"/>
    </source>
</evidence>
<comment type="caution">
    <text evidence="1">The sequence shown here is derived from an EMBL/GenBank/DDBJ whole genome shotgun (WGS) entry which is preliminary data.</text>
</comment>
<reference evidence="3 4" key="1">
    <citation type="journal article" date="2020" name="Nat. Food">
        <title>A phased Vanilla planifolia genome enables genetic improvement of flavour and production.</title>
        <authorList>
            <person name="Hasing T."/>
            <person name="Tang H."/>
            <person name="Brym M."/>
            <person name="Khazi F."/>
            <person name="Huang T."/>
            <person name="Chambers A.H."/>
        </authorList>
    </citation>
    <scope>NUCLEOTIDE SEQUENCE [LARGE SCALE GENOMIC DNA]</scope>
    <source>
        <tissue evidence="1">Leaf</tissue>
    </source>
</reference>
<dbReference type="Proteomes" id="UP000639772">
    <property type="component" value="Unassembled WGS sequence"/>
</dbReference>
<name>A0A835UAF5_VANPL</name>
<evidence type="ECO:0000313" key="2">
    <source>
        <dbReference type="EMBL" id="KAG0452192.1"/>
    </source>
</evidence>
<evidence type="ECO:0000313" key="4">
    <source>
        <dbReference type="Proteomes" id="UP000639772"/>
    </source>
</evidence>